<evidence type="ECO:0000313" key="3">
    <source>
        <dbReference type="Proteomes" id="UP000703269"/>
    </source>
</evidence>
<dbReference type="EMBL" id="BPQB01000028">
    <property type="protein sequence ID" value="GJE92818.1"/>
    <property type="molecule type" value="Genomic_DNA"/>
</dbReference>
<organism evidence="2 3">
    <name type="scientific">Phanerochaete sordida</name>
    <dbReference type="NCBI Taxonomy" id="48140"/>
    <lineage>
        <taxon>Eukaryota</taxon>
        <taxon>Fungi</taxon>
        <taxon>Dikarya</taxon>
        <taxon>Basidiomycota</taxon>
        <taxon>Agaricomycotina</taxon>
        <taxon>Agaricomycetes</taxon>
        <taxon>Polyporales</taxon>
        <taxon>Phanerochaetaceae</taxon>
        <taxon>Phanerochaete</taxon>
    </lineage>
</organism>
<accession>A0A9P3LFL9</accession>
<comment type="caution">
    <text evidence="2">The sequence shown here is derived from an EMBL/GenBank/DDBJ whole genome shotgun (WGS) entry which is preliminary data.</text>
</comment>
<feature type="compositionally biased region" description="Basic residues" evidence="1">
    <location>
        <begin position="93"/>
        <end position="107"/>
    </location>
</feature>
<proteinExistence type="predicted"/>
<sequence>MHSQCALQPLFRVPPIPTSHRTVRPHALLSDVRVVGVDAIVIGPRVTGGPPSTFKYSSHNYPQLESDPSLSLAASTAGLAIAATAVNSSGPPSRRRPQGRVVRRPRSGLHSGCSVAARQPHTALNPQDV</sequence>
<evidence type="ECO:0000313" key="2">
    <source>
        <dbReference type="EMBL" id="GJE92818.1"/>
    </source>
</evidence>
<name>A0A9P3LFL9_9APHY</name>
<gene>
    <name evidence="2" type="ORF">PsYK624_089750</name>
</gene>
<dbReference type="AlphaFoldDB" id="A0A9P3LFL9"/>
<feature type="region of interest" description="Disordered" evidence="1">
    <location>
        <begin position="85"/>
        <end position="129"/>
    </location>
</feature>
<protein>
    <submittedName>
        <fullName evidence="2">Uncharacterized protein</fullName>
    </submittedName>
</protein>
<dbReference type="Proteomes" id="UP000703269">
    <property type="component" value="Unassembled WGS sequence"/>
</dbReference>
<evidence type="ECO:0000256" key="1">
    <source>
        <dbReference type="SAM" id="MobiDB-lite"/>
    </source>
</evidence>
<reference evidence="2 3" key="1">
    <citation type="submission" date="2021-08" db="EMBL/GenBank/DDBJ databases">
        <title>Draft Genome Sequence of Phanerochaete sordida strain YK-624.</title>
        <authorList>
            <person name="Mori T."/>
            <person name="Dohra H."/>
            <person name="Suzuki T."/>
            <person name="Kawagishi H."/>
            <person name="Hirai H."/>
        </authorList>
    </citation>
    <scope>NUCLEOTIDE SEQUENCE [LARGE SCALE GENOMIC DNA]</scope>
    <source>
        <strain evidence="2 3">YK-624</strain>
    </source>
</reference>
<keyword evidence="3" id="KW-1185">Reference proteome</keyword>